<sequence>MAALDAGTLPEGLGTTAGERGTALSGGRLQRLAIARAVVARPRVLVLDGALGRLDAAAAGTVRERLTRLRVPPIIIEITHRADMIADETPAAVVDRGRGVERGTARGLRARGTAFARLELRSDRGFR</sequence>
<dbReference type="SUPFAM" id="SSF52540">
    <property type="entry name" value="P-loop containing nucleoside triphosphate hydrolases"/>
    <property type="match status" value="1"/>
</dbReference>
<dbReference type="GO" id="GO:0005524">
    <property type="term" value="F:ATP binding"/>
    <property type="evidence" value="ECO:0007669"/>
    <property type="project" value="InterPro"/>
</dbReference>
<proteinExistence type="predicted"/>
<evidence type="ECO:0000313" key="3">
    <source>
        <dbReference type="EMBL" id="MBB5430976.1"/>
    </source>
</evidence>
<accession>A0A7W8VC12</accession>
<dbReference type="PANTHER" id="PTHR43394">
    <property type="entry name" value="ATP-DEPENDENT PERMEASE MDL1, MITOCHONDRIAL"/>
    <property type="match status" value="1"/>
</dbReference>
<gene>
    <name evidence="3" type="ORF">HDA36_001060</name>
</gene>
<feature type="domain" description="ABC transporter" evidence="2">
    <location>
        <begin position="14"/>
        <end position="50"/>
    </location>
</feature>
<dbReference type="EMBL" id="JACHDB010000001">
    <property type="protein sequence ID" value="MBB5430976.1"/>
    <property type="molecule type" value="Genomic_DNA"/>
</dbReference>
<dbReference type="Pfam" id="PF00005">
    <property type="entry name" value="ABC_tran"/>
    <property type="match status" value="1"/>
</dbReference>
<evidence type="ECO:0000313" key="4">
    <source>
        <dbReference type="Proteomes" id="UP000572635"/>
    </source>
</evidence>
<dbReference type="RefSeq" id="WP_184389332.1">
    <property type="nucleotide sequence ID" value="NZ_BAAAJD010000108.1"/>
</dbReference>
<protein>
    <submittedName>
        <fullName evidence="3">ABC-type multidrug transport system fused ATPase/permease subunit</fullName>
    </submittedName>
</protein>
<keyword evidence="4" id="KW-1185">Reference proteome</keyword>
<dbReference type="GO" id="GO:0016887">
    <property type="term" value="F:ATP hydrolysis activity"/>
    <property type="evidence" value="ECO:0007669"/>
    <property type="project" value="InterPro"/>
</dbReference>
<feature type="region of interest" description="Disordered" evidence="1">
    <location>
        <begin position="1"/>
        <end position="20"/>
    </location>
</feature>
<evidence type="ECO:0000259" key="2">
    <source>
        <dbReference type="Pfam" id="PF00005"/>
    </source>
</evidence>
<dbReference type="InterPro" id="IPR003439">
    <property type="entry name" value="ABC_transporter-like_ATP-bd"/>
</dbReference>
<dbReference type="AlphaFoldDB" id="A0A7W8VC12"/>
<dbReference type="InterPro" id="IPR039421">
    <property type="entry name" value="Type_1_exporter"/>
</dbReference>
<evidence type="ECO:0000256" key="1">
    <source>
        <dbReference type="SAM" id="MobiDB-lite"/>
    </source>
</evidence>
<dbReference type="InterPro" id="IPR027417">
    <property type="entry name" value="P-loop_NTPase"/>
</dbReference>
<dbReference type="Proteomes" id="UP000572635">
    <property type="component" value="Unassembled WGS sequence"/>
</dbReference>
<reference evidence="3 4" key="1">
    <citation type="submission" date="2020-08" db="EMBL/GenBank/DDBJ databases">
        <title>Sequencing the genomes of 1000 actinobacteria strains.</title>
        <authorList>
            <person name="Klenk H.-P."/>
        </authorList>
    </citation>
    <scope>NUCLEOTIDE SEQUENCE [LARGE SCALE GENOMIC DNA]</scope>
    <source>
        <strain evidence="3 4">DSM 44551</strain>
    </source>
</reference>
<comment type="caution">
    <text evidence="3">The sequence shown here is derived from an EMBL/GenBank/DDBJ whole genome shotgun (WGS) entry which is preliminary data.</text>
</comment>
<organism evidence="3 4">
    <name type="scientific">Nocardiopsis composta</name>
    <dbReference type="NCBI Taxonomy" id="157465"/>
    <lineage>
        <taxon>Bacteria</taxon>
        <taxon>Bacillati</taxon>
        <taxon>Actinomycetota</taxon>
        <taxon>Actinomycetes</taxon>
        <taxon>Streptosporangiales</taxon>
        <taxon>Nocardiopsidaceae</taxon>
        <taxon>Nocardiopsis</taxon>
    </lineage>
</organism>
<name>A0A7W8VC12_9ACTN</name>
<dbReference type="Gene3D" id="3.40.50.300">
    <property type="entry name" value="P-loop containing nucleotide triphosphate hydrolases"/>
    <property type="match status" value="1"/>
</dbReference>